<reference evidence="2 3" key="1">
    <citation type="journal article" date="2016" name="Mol. Biol. Evol.">
        <title>Comparative Genomics of Early-Diverging Mushroom-Forming Fungi Provides Insights into the Origins of Lignocellulose Decay Capabilities.</title>
        <authorList>
            <person name="Nagy L.G."/>
            <person name="Riley R."/>
            <person name="Tritt A."/>
            <person name="Adam C."/>
            <person name="Daum C."/>
            <person name="Floudas D."/>
            <person name="Sun H."/>
            <person name="Yadav J.S."/>
            <person name="Pangilinan J."/>
            <person name="Larsson K.H."/>
            <person name="Matsuura K."/>
            <person name="Barry K."/>
            <person name="Labutti K."/>
            <person name="Kuo R."/>
            <person name="Ohm R.A."/>
            <person name="Bhattacharya S.S."/>
            <person name="Shirouzu T."/>
            <person name="Yoshinaga Y."/>
            <person name="Martin F.M."/>
            <person name="Grigoriev I.V."/>
            <person name="Hibbett D.S."/>
        </authorList>
    </citation>
    <scope>NUCLEOTIDE SEQUENCE [LARGE SCALE GENOMIC DNA]</scope>
    <source>
        <strain evidence="2 3">93-53</strain>
    </source>
</reference>
<organism evidence="2 3">
    <name type="scientific">Laetiporus sulphureus 93-53</name>
    <dbReference type="NCBI Taxonomy" id="1314785"/>
    <lineage>
        <taxon>Eukaryota</taxon>
        <taxon>Fungi</taxon>
        <taxon>Dikarya</taxon>
        <taxon>Basidiomycota</taxon>
        <taxon>Agaricomycotina</taxon>
        <taxon>Agaricomycetes</taxon>
        <taxon>Polyporales</taxon>
        <taxon>Laetiporus</taxon>
    </lineage>
</organism>
<keyword evidence="3" id="KW-1185">Reference proteome</keyword>
<feature type="domain" description="CHAT" evidence="1">
    <location>
        <begin position="765"/>
        <end position="1047"/>
    </location>
</feature>
<dbReference type="Proteomes" id="UP000076871">
    <property type="component" value="Unassembled WGS sequence"/>
</dbReference>
<dbReference type="SUPFAM" id="SSF48452">
    <property type="entry name" value="TPR-like"/>
    <property type="match status" value="1"/>
</dbReference>
<evidence type="ECO:0000313" key="3">
    <source>
        <dbReference type="Proteomes" id="UP000076871"/>
    </source>
</evidence>
<proteinExistence type="predicted"/>
<protein>
    <recommendedName>
        <fullName evidence="1">CHAT domain-containing protein</fullName>
    </recommendedName>
</protein>
<dbReference type="Pfam" id="PF12770">
    <property type="entry name" value="CHAT"/>
    <property type="match status" value="1"/>
</dbReference>
<dbReference type="EMBL" id="KV427617">
    <property type="protein sequence ID" value="KZT07985.1"/>
    <property type="molecule type" value="Genomic_DNA"/>
</dbReference>
<evidence type="ECO:0000313" key="2">
    <source>
        <dbReference type="EMBL" id="KZT07985.1"/>
    </source>
</evidence>
<dbReference type="InterPro" id="IPR011990">
    <property type="entry name" value="TPR-like_helical_dom_sf"/>
</dbReference>
<dbReference type="InParanoid" id="A0A165EYI6"/>
<sequence>MSYKGLQFLQAINASGATVQTIIAMGNAFSSAYTLCRDPADLDSAIQIFAYAIKRCPDIDPGKPKHLHDLAHLLLERDHGDDIDSACSVLADAVRLDSENPKLMQCLAQTLGTRYKKRSNDPADLERAAQIWERCLQFTPQGDVRRPARLASYCICLADLSKWRRIPLLQKVAVMVHQATQRFTHRSAENAPLLHVLGVSLMRAFECTGGDLGILHQAINMLSAAIQLTAHDNSAYPHFMIDYGHALWVRHRWIGDAGDLDESIRVLEDLAGSLTSNHICWRDIQINLGKAYLYHFQRSHDMSDINRAIKMLDKVLHLIPSGQQFDHYVHGLLAQALNWRSYWQSNTSSKCDEGGDIERSISLYQKGIDNMAENDPDMYQHLGGLAIAHIIRYESLQDRSDMDRATVLLERALMQTPDGHPHQALQSHILTDALLERSQRFETAEDLLKAMLYYSMVARSSSATVYHRFIACNSWAMCTRLLKNSQSLEPYSLAIELLPQIAWLGLSVKDSQRRVKNAGLIISEAAASAIQFGQLELAVEWLEQGRSIVWGQMLQLRTPLDDLHKAHPDLAVELQRLSKELEIMRIHRSVIDVADSSLRSTGRSTHDLACEREDLLQRIRTLEGFKQFLLPKTFSQLLSAANDGPVVMINVSGLRCDALILIQDVNEPIHVPLTGFSYQHAQELYNSLRTCIAASGRDIISNSNREAKSVPSKEAECGLASTWPPSLDSFSRVNARDIASHTDRLAKLTLVDRPLQGPETVLEHILSELWHRVVKPVLDSLAISSPSAGEPHKLSRIWWCPTGPLALLPIHAAGIYGTAEPAPKLHDYVLSSYTPTLTTLINGHHRNVPRRPKILTVAQPFAHGQCPILGTRHELDIISKRIEDFASVRLEEDAATVEEVMNAMTESNWVHFACHGVQDMRNPTESALLLAGSSRLTMSEMMSLSLPHAELAFLSACQTAMGTEELKDEAIHLAAGMLFAGYRGVIGTMWSIMDSDAPQVADDVYAHLFKDQQPDATEAAYALHVATTNLHKQGKPLLNWVPFIHIGV</sequence>
<dbReference type="GeneID" id="63831899"/>
<accession>A0A165EYI6</accession>
<name>A0A165EYI6_9APHY</name>
<evidence type="ECO:0000259" key="1">
    <source>
        <dbReference type="Pfam" id="PF12770"/>
    </source>
</evidence>
<dbReference type="InterPro" id="IPR024983">
    <property type="entry name" value="CHAT_dom"/>
</dbReference>
<gene>
    <name evidence="2" type="ORF">LAESUDRAFT_91127</name>
</gene>
<dbReference type="Gene3D" id="1.25.40.10">
    <property type="entry name" value="Tetratricopeptide repeat domain"/>
    <property type="match status" value="1"/>
</dbReference>
<dbReference type="STRING" id="1314785.A0A165EYI6"/>
<dbReference type="RefSeq" id="XP_040765725.1">
    <property type="nucleotide sequence ID" value="XM_040914872.1"/>
</dbReference>
<dbReference type="OrthoDB" id="3261813at2759"/>
<dbReference type="AlphaFoldDB" id="A0A165EYI6"/>